<dbReference type="EMBL" id="ONZP01000345">
    <property type="protein sequence ID" value="SPJ82104.1"/>
    <property type="molecule type" value="Genomic_DNA"/>
</dbReference>
<feature type="compositionally biased region" description="Basic and acidic residues" evidence="2">
    <location>
        <begin position="62"/>
        <end position="75"/>
    </location>
</feature>
<protein>
    <submittedName>
        <fullName evidence="3">Uncharacterized protein</fullName>
    </submittedName>
</protein>
<gene>
    <name evidence="3" type="ORF">FTOL_09509</name>
</gene>
<organism evidence="3 4">
    <name type="scientific">Fusarium torulosum</name>
    <dbReference type="NCBI Taxonomy" id="33205"/>
    <lineage>
        <taxon>Eukaryota</taxon>
        <taxon>Fungi</taxon>
        <taxon>Dikarya</taxon>
        <taxon>Ascomycota</taxon>
        <taxon>Pezizomycotina</taxon>
        <taxon>Sordariomycetes</taxon>
        <taxon>Hypocreomycetidae</taxon>
        <taxon>Hypocreales</taxon>
        <taxon>Nectriaceae</taxon>
        <taxon>Fusarium</taxon>
    </lineage>
</organism>
<comment type="caution">
    <text evidence="3">The sequence shown here is derived from an EMBL/GenBank/DDBJ whole genome shotgun (WGS) entry which is preliminary data.</text>
</comment>
<proteinExistence type="predicted"/>
<sequence length="477" mass="54184">MDLRDRITKREPAPGPQEAEYVSSPDPVLQLASVDNGTRPVKLEKLSKNNLDGTSGPSFPRVRFEMESNDHHHQADITQPSDGSEDCTTTEDIEPQDLPLMGFLHETRAILDQRDAKVEQMFANTLQILVSIAENKDTQHNQNSASVEIADLKSMLMSEEESHRELSEDYRSLLQEFKQQGKKLERTNEKLHDVLRERDQLRQLLEGGPLANSAKTTDNTISSKWDELSYNIRNLAHLLANEPHVEQVGDFAANRLRSLTTDYIAILKDEEHYNALMQGYLWTLIWEGVFKSGQPVWGGPQASNFKIARESIFSRLLEGKMPDRPTSLAHAARCLAQGSAILRKLWEVNAGAVKRLVDTEIEFLKPFFIHRQTRNNRTDKKVNEQLTDIINSAIELDKMIMCSKAILTIQWSVPSNKSSSIVRFDQEFMHCYRRESQPSPKTRVKFVMSPFLYKSGTADGQNYDTAMVLAKAVVVCN</sequence>
<keyword evidence="1" id="KW-0175">Coiled coil</keyword>
<evidence type="ECO:0000313" key="4">
    <source>
        <dbReference type="Proteomes" id="UP001187734"/>
    </source>
</evidence>
<feature type="coiled-coil region" evidence="1">
    <location>
        <begin position="149"/>
        <end position="204"/>
    </location>
</feature>
<accession>A0AAE8MG45</accession>
<dbReference type="AlphaFoldDB" id="A0AAE8MG45"/>
<evidence type="ECO:0000313" key="3">
    <source>
        <dbReference type="EMBL" id="SPJ82104.1"/>
    </source>
</evidence>
<feature type="compositionally biased region" description="Basic and acidic residues" evidence="2">
    <location>
        <begin position="1"/>
        <end position="12"/>
    </location>
</feature>
<keyword evidence="4" id="KW-1185">Reference proteome</keyword>
<evidence type="ECO:0000256" key="1">
    <source>
        <dbReference type="SAM" id="Coils"/>
    </source>
</evidence>
<evidence type="ECO:0000256" key="2">
    <source>
        <dbReference type="SAM" id="MobiDB-lite"/>
    </source>
</evidence>
<dbReference type="Proteomes" id="UP001187734">
    <property type="component" value="Unassembled WGS sequence"/>
</dbReference>
<name>A0AAE8MG45_9HYPO</name>
<reference evidence="3" key="1">
    <citation type="submission" date="2018-03" db="EMBL/GenBank/DDBJ databases">
        <authorList>
            <person name="Guldener U."/>
        </authorList>
    </citation>
    <scope>NUCLEOTIDE SEQUENCE</scope>
</reference>
<feature type="compositionally biased region" description="Polar residues" evidence="2">
    <location>
        <begin position="48"/>
        <end position="57"/>
    </location>
</feature>
<feature type="region of interest" description="Disordered" evidence="2">
    <location>
        <begin position="1"/>
        <end position="90"/>
    </location>
</feature>